<keyword evidence="1" id="KW-0843">Virulence</keyword>
<evidence type="ECO:0000256" key="1">
    <source>
        <dbReference type="ARBA" id="ARBA00023026"/>
    </source>
</evidence>
<sequence>MSYRGGCPGPIGVTSPALVAVSGRVGLRGGPTWYQRQYCGLLRLVREDEWLSTLPSAAVQGGRESIYIPQHPLGYGKRIAWLYNGQPGRVESLTVTECREDDVGYYIDTQEGASGSPILGTSDHNVIAMHHCGGCLNGGIPAQSIIEDLTTKVFCRNAPSQRRAAAHYRVVHACSRNAVEASAKNIGVRSWQKSRKDCCEIGKLWDKLSFMSTPSFHLV</sequence>
<dbReference type="PANTHER" id="PTHR36234:SF5">
    <property type="entry name" value="LYSYL ENDOPEPTIDASE"/>
    <property type="match status" value="1"/>
</dbReference>
<dbReference type="Proteomes" id="UP001162060">
    <property type="component" value="Unassembled WGS sequence"/>
</dbReference>
<dbReference type="InterPro" id="IPR009003">
    <property type="entry name" value="Peptidase_S1_PA"/>
</dbReference>
<dbReference type="SUPFAM" id="SSF50494">
    <property type="entry name" value="Trypsin-like serine proteases"/>
    <property type="match status" value="1"/>
</dbReference>
<dbReference type="Gene3D" id="2.40.10.10">
    <property type="entry name" value="Trypsin-like serine proteases"/>
    <property type="match status" value="1"/>
</dbReference>
<gene>
    <name evidence="2" type="ORF">PM001_LOCUS15032</name>
</gene>
<evidence type="ECO:0000313" key="2">
    <source>
        <dbReference type="EMBL" id="CAK7929882.1"/>
    </source>
</evidence>
<protein>
    <recommendedName>
        <fullName evidence="4">Serine protease</fullName>
    </recommendedName>
</protein>
<name>A0AAV1U858_9STRA</name>
<comment type="caution">
    <text evidence="2">The sequence shown here is derived from an EMBL/GenBank/DDBJ whole genome shotgun (WGS) entry which is preliminary data.</text>
</comment>
<dbReference type="AlphaFoldDB" id="A0AAV1U858"/>
<dbReference type="PANTHER" id="PTHR36234">
    <property type="entry name" value="LYSYL ENDOPEPTIDASE"/>
    <property type="match status" value="1"/>
</dbReference>
<organism evidence="2 3">
    <name type="scientific">Peronospora matthiolae</name>
    <dbReference type="NCBI Taxonomy" id="2874970"/>
    <lineage>
        <taxon>Eukaryota</taxon>
        <taxon>Sar</taxon>
        <taxon>Stramenopiles</taxon>
        <taxon>Oomycota</taxon>
        <taxon>Peronosporomycetes</taxon>
        <taxon>Peronosporales</taxon>
        <taxon>Peronosporaceae</taxon>
        <taxon>Peronospora</taxon>
    </lineage>
</organism>
<evidence type="ECO:0000313" key="3">
    <source>
        <dbReference type="Proteomes" id="UP001162060"/>
    </source>
</evidence>
<dbReference type="InterPro" id="IPR043504">
    <property type="entry name" value="Peptidase_S1_PA_chymotrypsin"/>
</dbReference>
<accession>A0AAV1U858</accession>
<evidence type="ECO:0008006" key="4">
    <source>
        <dbReference type="Google" id="ProtNLM"/>
    </source>
</evidence>
<dbReference type="EMBL" id="CAKLBY020000153">
    <property type="protein sequence ID" value="CAK7929882.1"/>
    <property type="molecule type" value="Genomic_DNA"/>
</dbReference>
<reference evidence="2" key="1">
    <citation type="submission" date="2024-01" db="EMBL/GenBank/DDBJ databases">
        <authorList>
            <person name="Webb A."/>
        </authorList>
    </citation>
    <scope>NUCLEOTIDE SEQUENCE</scope>
    <source>
        <strain evidence="2">Pm1</strain>
    </source>
</reference>
<proteinExistence type="predicted"/>